<dbReference type="GO" id="GO:0016747">
    <property type="term" value="F:acyltransferase activity, transferring groups other than amino-acyl groups"/>
    <property type="evidence" value="ECO:0007669"/>
    <property type="project" value="UniProtKB-ARBA"/>
</dbReference>
<comment type="caution">
    <text evidence="5">The sequence shown here is derived from an EMBL/GenBank/DDBJ whole genome shotgun (WGS) entry which is preliminary data.</text>
</comment>
<evidence type="ECO:0000313" key="5">
    <source>
        <dbReference type="EMBL" id="KAG0540258.1"/>
    </source>
</evidence>
<dbReference type="Gene3D" id="3.30.559.30">
    <property type="entry name" value="Nonribosomal peptide synthetase, condensation domain"/>
    <property type="match status" value="1"/>
</dbReference>
<proteinExistence type="predicted"/>
<dbReference type="InterPro" id="IPR031641">
    <property type="entry name" value="PapA_C"/>
</dbReference>
<dbReference type="EMBL" id="CM027682">
    <property type="protein sequence ID" value="KAG0540258.1"/>
    <property type="molecule type" value="Genomic_DNA"/>
</dbReference>
<gene>
    <name evidence="5" type="ORF">BDA96_03G393400</name>
</gene>
<protein>
    <recommendedName>
        <fullName evidence="4">Phthiocerol/phthiodiolone dimycocerosyl transferase C-terminal domain-containing protein</fullName>
    </recommendedName>
</protein>
<organism evidence="5 6">
    <name type="scientific">Sorghum bicolor</name>
    <name type="common">Sorghum</name>
    <name type="synonym">Sorghum vulgare</name>
    <dbReference type="NCBI Taxonomy" id="4558"/>
    <lineage>
        <taxon>Eukaryota</taxon>
        <taxon>Viridiplantae</taxon>
        <taxon>Streptophyta</taxon>
        <taxon>Embryophyta</taxon>
        <taxon>Tracheophyta</taxon>
        <taxon>Spermatophyta</taxon>
        <taxon>Magnoliopsida</taxon>
        <taxon>Liliopsida</taxon>
        <taxon>Poales</taxon>
        <taxon>Poaceae</taxon>
        <taxon>PACMAD clade</taxon>
        <taxon>Panicoideae</taxon>
        <taxon>Andropogonodae</taxon>
        <taxon>Andropogoneae</taxon>
        <taxon>Sorghinae</taxon>
        <taxon>Sorghum</taxon>
    </lineage>
</organism>
<reference evidence="5" key="1">
    <citation type="journal article" date="2019" name="BMC Genomics">
        <title>A new reference genome for Sorghum bicolor reveals high levels of sequence similarity between sweet and grain genotypes: implications for the genetics of sugar metabolism.</title>
        <authorList>
            <person name="Cooper E.A."/>
            <person name="Brenton Z.W."/>
            <person name="Flinn B.S."/>
            <person name="Jenkins J."/>
            <person name="Shu S."/>
            <person name="Flowers D."/>
            <person name="Luo F."/>
            <person name="Wang Y."/>
            <person name="Xia P."/>
            <person name="Barry K."/>
            <person name="Daum C."/>
            <person name="Lipzen A."/>
            <person name="Yoshinaga Y."/>
            <person name="Schmutz J."/>
            <person name="Saski C."/>
            <person name="Vermerris W."/>
            <person name="Kresovich S."/>
        </authorList>
    </citation>
    <scope>NUCLEOTIDE SEQUENCE</scope>
</reference>
<dbReference type="Proteomes" id="UP000807115">
    <property type="component" value="Chromosome 3"/>
</dbReference>
<dbReference type="PANTHER" id="PTHR34375:SF2">
    <property type="entry name" value="GATA ZINC FINGER PROTEIN"/>
    <property type="match status" value="1"/>
</dbReference>
<evidence type="ECO:0000256" key="1">
    <source>
        <dbReference type="ARBA" id="ARBA00022679"/>
    </source>
</evidence>
<keyword evidence="2" id="KW-0012">Acyltransferase</keyword>
<sequence length="618" mass="66759">MAPGHQISCSSFNLKTQAWLPSPSPNGEPGMGCSKSDQQARCQSQTEHLGIRTVIVTGRHCSMNVEELRISRHFNCVNAVVVHHQQRRPRNEVLTGEPTSKTTRATTTTHQSNTPHQATNANPIQHSVSDPNSHRRPVAAPAAAFPSAMDPANGSAGAELDDAAEWRTRAPGGTEYSWLRAVPGGTGTTLLALHLSRGDAAQAALHSLRNAHPVLRARLRTSPSGPTLAFPDPAAPPPALQLPLAPLPAPDSAPDFHALLEHELNRNPWADPASSDDAPVLFATLYELPPATGGAALFVRIHTVACDRSAANALARELVALLAGGEEGGERADPEDAAAEAALEERIPQKDTWKPFWARGLDMVGYSINGLRTSTLPFVETGTERSTQMLRLELDRDETTRLLDACKENGVKLCSAMAAATMLAARQSKPLESGQQETYSIVTLINCRKFLEPPLDDRNVGFFYSAITNTHTVHGEEGLWELAKRCHDSYTSAKNNKKHLTDISDLNFLMCRAIDAPQLTTAGALRTALVSVFEEPVVDDMAEAQSKAGVEDCVCCATVHGIGPSIGVFDSIKDGKLDWTCMYPSPLHSRKQVQEIFDKVKQILHHAAAAEENFEDCA</sequence>
<feature type="region of interest" description="Disordered" evidence="3">
    <location>
        <begin position="18"/>
        <end position="37"/>
    </location>
</feature>
<evidence type="ECO:0000313" key="6">
    <source>
        <dbReference type="Proteomes" id="UP000807115"/>
    </source>
</evidence>
<name>A0A921RIF9_SORBI</name>
<dbReference type="InterPro" id="IPR023213">
    <property type="entry name" value="CAT-like_dom_sf"/>
</dbReference>
<accession>A0A921RIF9</accession>
<feature type="compositionally biased region" description="Polar residues" evidence="3">
    <location>
        <begin position="115"/>
        <end position="131"/>
    </location>
</feature>
<feature type="domain" description="Phthiocerol/phthiodiolone dimycocerosyl transferase C-terminal" evidence="4">
    <location>
        <begin position="386"/>
        <end position="488"/>
    </location>
</feature>
<dbReference type="Pfam" id="PF16911">
    <property type="entry name" value="PapA_C"/>
    <property type="match status" value="1"/>
</dbReference>
<reference evidence="5" key="2">
    <citation type="submission" date="2020-10" db="EMBL/GenBank/DDBJ databases">
        <authorList>
            <person name="Cooper E.A."/>
            <person name="Brenton Z.W."/>
            <person name="Flinn B.S."/>
            <person name="Jenkins J."/>
            <person name="Shu S."/>
            <person name="Flowers D."/>
            <person name="Luo F."/>
            <person name="Wang Y."/>
            <person name="Xia P."/>
            <person name="Barry K."/>
            <person name="Daum C."/>
            <person name="Lipzen A."/>
            <person name="Yoshinaga Y."/>
            <person name="Schmutz J."/>
            <person name="Saski C."/>
            <person name="Vermerris W."/>
            <person name="Kresovich S."/>
        </authorList>
    </citation>
    <scope>NUCLEOTIDE SEQUENCE</scope>
</reference>
<keyword evidence="1" id="KW-0808">Transferase</keyword>
<evidence type="ECO:0000256" key="3">
    <source>
        <dbReference type="SAM" id="MobiDB-lite"/>
    </source>
</evidence>
<dbReference type="AlphaFoldDB" id="A0A921RIF9"/>
<dbReference type="Gene3D" id="3.30.559.10">
    <property type="entry name" value="Chloramphenicol acetyltransferase-like domain"/>
    <property type="match status" value="1"/>
</dbReference>
<evidence type="ECO:0000259" key="4">
    <source>
        <dbReference type="Pfam" id="PF16911"/>
    </source>
</evidence>
<feature type="region of interest" description="Disordered" evidence="3">
    <location>
        <begin position="85"/>
        <end position="137"/>
    </location>
</feature>
<evidence type="ECO:0000256" key="2">
    <source>
        <dbReference type="ARBA" id="ARBA00023315"/>
    </source>
</evidence>
<dbReference type="SUPFAM" id="SSF52777">
    <property type="entry name" value="CoA-dependent acyltransferases"/>
    <property type="match status" value="2"/>
</dbReference>
<feature type="compositionally biased region" description="Low complexity" evidence="3">
    <location>
        <begin position="99"/>
        <end position="114"/>
    </location>
</feature>
<dbReference type="PANTHER" id="PTHR34375">
    <property type="entry name" value="GATA ZINC FINGER PROTEIN-RELATED"/>
    <property type="match status" value="1"/>
</dbReference>